<gene>
    <name evidence="1" type="ORF">FOXG_18456</name>
</gene>
<name>A0A0J9UKP9_FUSO4</name>
<evidence type="ECO:0000313" key="2">
    <source>
        <dbReference type="Proteomes" id="UP000009097"/>
    </source>
</evidence>
<dbReference type="GeneID" id="28959162"/>
<dbReference type="VEuPathDB" id="FungiDB:FOXG_18456"/>
<dbReference type="AlphaFoldDB" id="A0A0J9UKP9"/>
<proteinExistence type="predicted"/>
<dbReference type="RefSeq" id="XP_018236771.1">
    <property type="nucleotide sequence ID" value="XM_018398536.1"/>
</dbReference>
<dbReference type="Proteomes" id="UP000009097">
    <property type="component" value="Unassembled WGS sequence"/>
</dbReference>
<reference evidence="1" key="2">
    <citation type="journal article" date="2010" name="Nature">
        <title>Comparative genomics reveals mobile pathogenicity chromosomes in Fusarium.</title>
        <authorList>
            <person name="Ma L.J."/>
            <person name="van der Does H.C."/>
            <person name="Borkovich K.A."/>
            <person name="Coleman J.J."/>
            <person name="Daboussi M.J."/>
            <person name="Di Pietro A."/>
            <person name="Dufresne M."/>
            <person name="Freitag M."/>
            <person name="Grabherr M."/>
            <person name="Henrissat B."/>
            <person name="Houterman P.M."/>
            <person name="Kang S."/>
            <person name="Shim W.B."/>
            <person name="Woloshuk C."/>
            <person name="Xie X."/>
            <person name="Xu J.R."/>
            <person name="Antoniw J."/>
            <person name="Baker S.E."/>
            <person name="Bluhm B.H."/>
            <person name="Breakspear A."/>
            <person name="Brown D.W."/>
            <person name="Butchko R.A."/>
            <person name="Chapman S."/>
            <person name="Coulson R."/>
            <person name="Coutinho P.M."/>
            <person name="Danchin E.G."/>
            <person name="Diener A."/>
            <person name="Gale L.R."/>
            <person name="Gardiner D.M."/>
            <person name="Goff S."/>
            <person name="Hammond-Kosack K.E."/>
            <person name="Hilburn K."/>
            <person name="Hua-Van A."/>
            <person name="Jonkers W."/>
            <person name="Kazan K."/>
            <person name="Kodira C.D."/>
            <person name="Koehrsen M."/>
            <person name="Kumar L."/>
            <person name="Lee Y.H."/>
            <person name="Li L."/>
            <person name="Manners J.M."/>
            <person name="Miranda-Saavedra D."/>
            <person name="Mukherjee M."/>
            <person name="Park G."/>
            <person name="Park J."/>
            <person name="Park S.Y."/>
            <person name="Proctor R.H."/>
            <person name="Regev A."/>
            <person name="Ruiz-Roldan M.C."/>
            <person name="Sain D."/>
            <person name="Sakthikumar S."/>
            <person name="Sykes S."/>
            <person name="Schwartz D.C."/>
            <person name="Turgeon B.G."/>
            <person name="Wapinski I."/>
            <person name="Yoder O."/>
            <person name="Young S."/>
            <person name="Zeng Q."/>
            <person name="Zhou S."/>
            <person name="Galagan J."/>
            <person name="Cuomo C.A."/>
            <person name="Kistler H.C."/>
            <person name="Rep M."/>
        </authorList>
    </citation>
    <scope>NUCLEOTIDE SEQUENCE [LARGE SCALE GENOMIC DNA]</scope>
    <source>
        <strain evidence="1">4287</strain>
    </source>
</reference>
<reference evidence="1" key="1">
    <citation type="submission" date="2007-04" db="EMBL/GenBank/DDBJ databases">
        <authorList>
            <consortium name="The Broad Institute Genome Sequencing Platform"/>
            <person name="Birren B."/>
            <person name="Lander E."/>
            <person name="Galagan J."/>
            <person name="Nusbaum C."/>
            <person name="Devon K."/>
            <person name="Ma L.-J."/>
            <person name="Jaffe D."/>
            <person name="Butler J."/>
            <person name="Alvarez P."/>
            <person name="Gnerre S."/>
            <person name="Grabherr M."/>
            <person name="Kleber M."/>
            <person name="Mauceli E."/>
            <person name="Brockman W."/>
            <person name="MacCallum I.A."/>
            <person name="Young S."/>
            <person name="LaButti K."/>
            <person name="DeCaprio D."/>
            <person name="Crawford M."/>
            <person name="Koehrsen M."/>
            <person name="Engels R."/>
            <person name="Montgomery P."/>
            <person name="Pearson M."/>
            <person name="Howarth C."/>
            <person name="Larson L."/>
            <person name="White J."/>
            <person name="O'Leary S."/>
            <person name="Kodira C."/>
            <person name="Zeng Q."/>
            <person name="Yandava C."/>
            <person name="Alvarado L."/>
            <person name="Kistler C."/>
            <person name="Shim W.-B."/>
            <person name="Kang S."/>
            <person name="Woloshuk C."/>
        </authorList>
    </citation>
    <scope>NUCLEOTIDE SEQUENCE</scope>
    <source>
        <strain evidence="1">4287</strain>
    </source>
</reference>
<organism evidence="1 2">
    <name type="scientific">Fusarium oxysporum f. sp. lycopersici (strain 4287 / CBS 123668 / FGSC 9935 / NRRL 34936)</name>
    <name type="common">Fusarium vascular wilt of tomato</name>
    <dbReference type="NCBI Taxonomy" id="426428"/>
    <lineage>
        <taxon>Eukaryota</taxon>
        <taxon>Fungi</taxon>
        <taxon>Dikarya</taxon>
        <taxon>Ascomycota</taxon>
        <taxon>Pezizomycotina</taxon>
        <taxon>Sordariomycetes</taxon>
        <taxon>Hypocreomycetidae</taxon>
        <taxon>Hypocreales</taxon>
        <taxon>Nectriaceae</taxon>
        <taxon>Fusarium</taxon>
        <taxon>Fusarium oxysporum species complex</taxon>
    </lineage>
</organism>
<dbReference type="EMBL" id="DS231698">
    <property type="protein sequence ID" value="KNA98725.1"/>
    <property type="molecule type" value="Genomic_DNA"/>
</dbReference>
<sequence>MTLPISHPSDIGLGDLSDPHECMTVQLAYRIKLATKISPIILENKGQKR</sequence>
<protein>
    <submittedName>
        <fullName evidence="1">Uncharacterized protein</fullName>
    </submittedName>
</protein>
<dbReference type="KEGG" id="fox:FOXG_18456"/>
<accession>A0A0J9UKP9</accession>
<evidence type="ECO:0000313" key="1">
    <source>
        <dbReference type="EMBL" id="KNA98725.1"/>
    </source>
</evidence>